<evidence type="ECO:0000313" key="3">
    <source>
        <dbReference type="Proteomes" id="UP000714275"/>
    </source>
</evidence>
<dbReference type="InterPro" id="IPR011009">
    <property type="entry name" value="Kinase-like_dom_sf"/>
</dbReference>
<dbReference type="EMBL" id="JABBWD010000057">
    <property type="protein sequence ID" value="KAG1771668.1"/>
    <property type="molecule type" value="Genomic_DNA"/>
</dbReference>
<dbReference type="PROSITE" id="PS00108">
    <property type="entry name" value="PROTEIN_KINASE_ST"/>
    <property type="match status" value="1"/>
</dbReference>
<protein>
    <submittedName>
        <fullName evidence="2">Kinase-like domain-containing protein</fullName>
    </submittedName>
</protein>
<gene>
    <name evidence="2" type="ORF">EV702DRAFT_1136482</name>
</gene>
<dbReference type="Pfam" id="PF00069">
    <property type="entry name" value="Pkinase"/>
    <property type="match status" value="1"/>
</dbReference>
<dbReference type="Gene3D" id="1.10.510.10">
    <property type="entry name" value="Transferase(Phosphotransferase) domain 1"/>
    <property type="match status" value="1"/>
</dbReference>
<dbReference type="OrthoDB" id="122279at2759"/>
<organism evidence="2 3">
    <name type="scientific">Suillus placidus</name>
    <dbReference type="NCBI Taxonomy" id="48579"/>
    <lineage>
        <taxon>Eukaryota</taxon>
        <taxon>Fungi</taxon>
        <taxon>Dikarya</taxon>
        <taxon>Basidiomycota</taxon>
        <taxon>Agaricomycotina</taxon>
        <taxon>Agaricomycetes</taxon>
        <taxon>Agaricomycetidae</taxon>
        <taxon>Boletales</taxon>
        <taxon>Suillineae</taxon>
        <taxon>Suillaceae</taxon>
        <taxon>Suillus</taxon>
    </lineage>
</organism>
<name>A0A9P6ZNQ2_9AGAM</name>
<keyword evidence="2" id="KW-0808">Transferase</keyword>
<evidence type="ECO:0000259" key="1">
    <source>
        <dbReference type="PROSITE" id="PS50011"/>
    </source>
</evidence>
<dbReference type="InterPro" id="IPR000719">
    <property type="entry name" value="Prot_kinase_dom"/>
</dbReference>
<dbReference type="InterPro" id="IPR051681">
    <property type="entry name" value="Ser/Thr_Kinases-Pseudokinases"/>
</dbReference>
<dbReference type="GO" id="GO:0005524">
    <property type="term" value="F:ATP binding"/>
    <property type="evidence" value="ECO:0007669"/>
    <property type="project" value="InterPro"/>
</dbReference>
<keyword evidence="2" id="KW-0418">Kinase</keyword>
<keyword evidence="3" id="KW-1185">Reference proteome</keyword>
<dbReference type="SMART" id="SM00220">
    <property type="entry name" value="S_TKc"/>
    <property type="match status" value="1"/>
</dbReference>
<accession>A0A9P6ZNQ2</accession>
<dbReference type="PROSITE" id="PS50011">
    <property type="entry name" value="PROTEIN_KINASE_DOM"/>
    <property type="match status" value="1"/>
</dbReference>
<dbReference type="PANTHER" id="PTHR44329:SF214">
    <property type="entry name" value="PROTEIN KINASE DOMAIN-CONTAINING PROTEIN"/>
    <property type="match status" value="1"/>
</dbReference>
<dbReference type="PANTHER" id="PTHR44329">
    <property type="entry name" value="SERINE/THREONINE-PROTEIN KINASE TNNI3K-RELATED"/>
    <property type="match status" value="1"/>
</dbReference>
<dbReference type="Proteomes" id="UP000714275">
    <property type="component" value="Unassembled WGS sequence"/>
</dbReference>
<dbReference type="InterPro" id="IPR008271">
    <property type="entry name" value="Ser/Thr_kinase_AS"/>
</dbReference>
<dbReference type="SUPFAM" id="SSF56112">
    <property type="entry name" value="Protein kinase-like (PK-like)"/>
    <property type="match status" value="1"/>
</dbReference>
<dbReference type="AlphaFoldDB" id="A0A9P6ZNQ2"/>
<proteinExistence type="predicted"/>
<reference evidence="2" key="1">
    <citation type="journal article" date="2020" name="New Phytol.">
        <title>Comparative genomics reveals dynamic genome evolution in host specialist ectomycorrhizal fungi.</title>
        <authorList>
            <person name="Lofgren L.A."/>
            <person name="Nguyen N.H."/>
            <person name="Vilgalys R."/>
            <person name="Ruytinx J."/>
            <person name="Liao H.L."/>
            <person name="Branco S."/>
            <person name="Kuo A."/>
            <person name="LaButti K."/>
            <person name="Lipzen A."/>
            <person name="Andreopoulos W."/>
            <person name="Pangilinan J."/>
            <person name="Riley R."/>
            <person name="Hundley H."/>
            <person name="Na H."/>
            <person name="Barry K."/>
            <person name="Grigoriev I.V."/>
            <person name="Stajich J.E."/>
            <person name="Kennedy P.G."/>
        </authorList>
    </citation>
    <scope>NUCLEOTIDE SEQUENCE</scope>
    <source>
        <strain evidence="2">DOB743</strain>
    </source>
</reference>
<comment type="caution">
    <text evidence="2">The sequence shown here is derived from an EMBL/GenBank/DDBJ whole genome shotgun (WGS) entry which is preliminary data.</text>
</comment>
<sequence>MPKMKCVHCDVVLERYEMPHHIRELHINNPSMPGQPDRNAPEMLFGEWQARESTHPASVVTQLERETFKSEIQDIVHAFTALQDQLRQACSESVGNLPVLGALYAYTFTHLQLCAPEKRSLIAELEDLKGMLIRESDACLSNLKIMKDRLVHILQTSQVKEHICNTGLINENKLHDLDINNIGALIVEHTTSNERARAFYAGDNPQFMVELLQNLLTARSGILERYRRYLVNAVLKLSRKSGRFPQSLQLCRIQDLKHTEFHGGFGLIYQGKLNGRLVAVKKVVDGNRSPEQFNKVFSNEAVTWYYVRHANCLPFYGVYVFDDAEKTWCLVSPWMTDGHVNHYLKRHPDVDRYPLILDVARGLKYLHSMEPAVSHGDLKGVNILITSSGRACIADFGIVTARDSHIRMTTAPSGVIGTLHFMAPELLNAESAASLQNLDRRRCDMYALACVCYEMFTGMYPFKNWPNPKSLVLNKKRPERPREVHQVLDDFMWSLIEALWVHKPNERPTAEQVCERISNRMDTERKSTVRPSTEAEWDLGFLADAAVTMVTEDPFALAYST</sequence>
<evidence type="ECO:0000313" key="2">
    <source>
        <dbReference type="EMBL" id="KAG1771668.1"/>
    </source>
</evidence>
<feature type="domain" description="Protein kinase" evidence="1">
    <location>
        <begin position="254"/>
        <end position="521"/>
    </location>
</feature>
<dbReference type="GO" id="GO:0004674">
    <property type="term" value="F:protein serine/threonine kinase activity"/>
    <property type="evidence" value="ECO:0007669"/>
    <property type="project" value="TreeGrafter"/>
</dbReference>